<organism evidence="1 2">
    <name type="scientific">Salix viminalis</name>
    <name type="common">Common osier</name>
    <name type="synonym">Basket willow</name>
    <dbReference type="NCBI Taxonomy" id="40686"/>
    <lineage>
        <taxon>Eukaryota</taxon>
        <taxon>Viridiplantae</taxon>
        <taxon>Streptophyta</taxon>
        <taxon>Embryophyta</taxon>
        <taxon>Tracheophyta</taxon>
        <taxon>Spermatophyta</taxon>
        <taxon>Magnoliopsida</taxon>
        <taxon>eudicotyledons</taxon>
        <taxon>Gunneridae</taxon>
        <taxon>Pentapetalae</taxon>
        <taxon>rosids</taxon>
        <taxon>fabids</taxon>
        <taxon>Malpighiales</taxon>
        <taxon>Salicaceae</taxon>
        <taxon>Saliceae</taxon>
        <taxon>Salix</taxon>
    </lineage>
</organism>
<reference evidence="1" key="2">
    <citation type="journal article" date="2023" name="Int. J. Mol. Sci.">
        <title>De Novo Assembly and Annotation of 11 Diverse Shrub Willow (Salix) Genomes Reveals Novel Gene Organization in Sex-Linked Regions.</title>
        <authorList>
            <person name="Hyden B."/>
            <person name="Feng K."/>
            <person name="Yates T.B."/>
            <person name="Jawdy S."/>
            <person name="Cereghino C."/>
            <person name="Smart L.B."/>
            <person name="Muchero W."/>
        </authorList>
    </citation>
    <scope>NUCLEOTIDE SEQUENCE [LARGE SCALE GENOMIC DNA]</scope>
    <source>
        <tissue evidence="1">Shoot tip</tissue>
    </source>
</reference>
<name>A0A9Q0SMW7_SALVM</name>
<comment type="caution">
    <text evidence="1">The sequence shown here is derived from an EMBL/GenBank/DDBJ whole genome shotgun (WGS) entry which is preliminary data.</text>
</comment>
<sequence>MEKENSSSDESVALIMGVVTGMARFSVAEDLQKPTTPGRPWKVHVWRSQAPLARLVSQNQALHGSDPIFDPSLAGKLVHQEPPFKEDLDRSTSLP</sequence>
<protein>
    <submittedName>
        <fullName evidence="1">Uncharacterized protein</fullName>
    </submittedName>
</protein>
<accession>A0A9Q0SMW7</accession>
<gene>
    <name evidence="1" type="ORF">OIU85_007023</name>
</gene>
<dbReference type="EMBL" id="JAPFFL010000013">
    <property type="protein sequence ID" value="KAJ6683297.1"/>
    <property type="molecule type" value="Genomic_DNA"/>
</dbReference>
<proteinExistence type="predicted"/>
<keyword evidence="2" id="KW-1185">Reference proteome</keyword>
<evidence type="ECO:0000313" key="1">
    <source>
        <dbReference type="EMBL" id="KAJ6683297.1"/>
    </source>
</evidence>
<reference evidence="1" key="1">
    <citation type="submission" date="2022-11" db="EMBL/GenBank/DDBJ databases">
        <authorList>
            <person name="Hyden B.L."/>
            <person name="Feng K."/>
            <person name="Yates T."/>
            <person name="Jawdy S."/>
            <person name="Smart L.B."/>
            <person name="Muchero W."/>
        </authorList>
    </citation>
    <scope>NUCLEOTIDE SEQUENCE</scope>
    <source>
        <tissue evidence="1">Shoot tip</tissue>
    </source>
</reference>
<dbReference type="Proteomes" id="UP001151529">
    <property type="component" value="Chromosome 17"/>
</dbReference>
<dbReference type="OrthoDB" id="1731983at2759"/>
<evidence type="ECO:0000313" key="2">
    <source>
        <dbReference type="Proteomes" id="UP001151529"/>
    </source>
</evidence>
<dbReference type="AlphaFoldDB" id="A0A9Q0SMW7"/>